<sequence>MISRRVIRAIDILRCYLGTKDRKEISLDLLWDEDEYG</sequence>
<feature type="non-terminal residue" evidence="1">
    <location>
        <position position="37"/>
    </location>
</feature>
<name>X1A989_9ZZZZ</name>
<protein>
    <submittedName>
        <fullName evidence="1">Uncharacterized protein</fullName>
    </submittedName>
</protein>
<organism evidence="1">
    <name type="scientific">marine sediment metagenome</name>
    <dbReference type="NCBI Taxonomy" id="412755"/>
    <lineage>
        <taxon>unclassified sequences</taxon>
        <taxon>metagenomes</taxon>
        <taxon>ecological metagenomes</taxon>
    </lineage>
</organism>
<evidence type="ECO:0000313" key="1">
    <source>
        <dbReference type="EMBL" id="GAG78269.1"/>
    </source>
</evidence>
<dbReference type="EMBL" id="BART01014897">
    <property type="protein sequence ID" value="GAG78269.1"/>
    <property type="molecule type" value="Genomic_DNA"/>
</dbReference>
<reference evidence="1" key="1">
    <citation type="journal article" date="2014" name="Front. Microbiol.">
        <title>High frequency of phylogenetically diverse reductive dehalogenase-homologous genes in deep subseafloor sedimentary metagenomes.</title>
        <authorList>
            <person name="Kawai M."/>
            <person name="Futagami T."/>
            <person name="Toyoda A."/>
            <person name="Takaki Y."/>
            <person name="Nishi S."/>
            <person name="Hori S."/>
            <person name="Arai W."/>
            <person name="Tsubouchi T."/>
            <person name="Morono Y."/>
            <person name="Uchiyama I."/>
            <person name="Ito T."/>
            <person name="Fujiyama A."/>
            <person name="Inagaki F."/>
            <person name="Takami H."/>
        </authorList>
    </citation>
    <scope>NUCLEOTIDE SEQUENCE</scope>
    <source>
        <strain evidence="1">Expedition CK06-06</strain>
    </source>
</reference>
<proteinExistence type="predicted"/>
<dbReference type="AlphaFoldDB" id="X1A989"/>
<comment type="caution">
    <text evidence="1">The sequence shown here is derived from an EMBL/GenBank/DDBJ whole genome shotgun (WGS) entry which is preliminary data.</text>
</comment>
<gene>
    <name evidence="1" type="ORF">S01H4_29296</name>
</gene>
<accession>X1A989</accession>